<evidence type="ECO:0000259" key="6">
    <source>
        <dbReference type="Pfam" id="PF24519"/>
    </source>
</evidence>
<feature type="domain" description="Nucleoporin POM152 Ig-like" evidence="5">
    <location>
        <begin position="447"/>
        <end position="547"/>
    </location>
</feature>
<dbReference type="Pfam" id="PF23664">
    <property type="entry name" value="Ig_Pom152"/>
    <property type="match status" value="2"/>
</dbReference>
<keyword evidence="9" id="KW-1185">Reference proteome</keyword>
<name>A0A4Q2DV65_9AGAR</name>
<dbReference type="Pfam" id="PF24097">
    <property type="entry name" value="TMD_POM152"/>
    <property type="match status" value="1"/>
</dbReference>
<reference evidence="8 9" key="1">
    <citation type="submission" date="2019-01" db="EMBL/GenBank/DDBJ databases">
        <title>Draft genome sequence of Psathyrella aberdarensis IHI B618.</title>
        <authorList>
            <person name="Buettner E."/>
            <person name="Kellner H."/>
        </authorList>
    </citation>
    <scope>NUCLEOTIDE SEQUENCE [LARGE SCALE GENOMIC DNA]</scope>
    <source>
        <strain evidence="8 9">IHI B618</strain>
    </source>
</reference>
<dbReference type="GO" id="GO:0006999">
    <property type="term" value="P:nuclear pore organization"/>
    <property type="evidence" value="ECO:0007669"/>
    <property type="project" value="TreeGrafter"/>
</dbReference>
<dbReference type="GO" id="GO:0070762">
    <property type="term" value="C:nuclear pore transmembrane ring"/>
    <property type="evidence" value="ECO:0007669"/>
    <property type="project" value="TreeGrafter"/>
</dbReference>
<feature type="transmembrane region" description="Helical" evidence="2">
    <location>
        <begin position="24"/>
        <end position="45"/>
    </location>
</feature>
<feature type="domain" description="Nucleoporin POM152 ninth Ig-like" evidence="7">
    <location>
        <begin position="1090"/>
        <end position="1161"/>
    </location>
</feature>
<feature type="transmembrane region" description="Helical" evidence="2">
    <location>
        <begin position="84"/>
        <end position="104"/>
    </location>
</feature>
<evidence type="ECO:0000259" key="3">
    <source>
        <dbReference type="Pfam" id="PF23664"/>
    </source>
</evidence>
<organism evidence="8 9">
    <name type="scientific">Candolleomyces aberdarensis</name>
    <dbReference type="NCBI Taxonomy" id="2316362"/>
    <lineage>
        <taxon>Eukaryota</taxon>
        <taxon>Fungi</taxon>
        <taxon>Dikarya</taxon>
        <taxon>Basidiomycota</taxon>
        <taxon>Agaricomycotina</taxon>
        <taxon>Agaricomycetes</taxon>
        <taxon>Agaricomycetidae</taxon>
        <taxon>Agaricales</taxon>
        <taxon>Agaricineae</taxon>
        <taxon>Psathyrellaceae</taxon>
        <taxon>Candolleomyces</taxon>
    </lineage>
</organism>
<dbReference type="InterPro" id="IPR056541">
    <property type="entry name" value="Ig-like_POM152"/>
</dbReference>
<dbReference type="Pfam" id="PF24312">
    <property type="entry name" value="Ig-like_POM152"/>
    <property type="match status" value="2"/>
</dbReference>
<feature type="region of interest" description="Disordered" evidence="1">
    <location>
        <begin position="238"/>
        <end position="271"/>
    </location>
</feature>
<evidence type="ECO:0000256" key="2">
    <source>
        <dbReference type="SAM" id="Phobius"/>
    </source>
</evidence>
<dbReference type="GO" id="GO:0017056">
    <property type="term" value="F:structural constituent of nuclear pore"/>
    <property type="evidence" value="ECO:0007669"/>
    <property type="project" value="InterPro"/>
</dbReference>
<dbReference type="EMBL" id="SDEE01000027">
    <property type="protein sequence ID" value="RXW24053.1"/>
    <property type="molecule type" value="Genomic_DNA"/>
</dbReference>
<dbReference type="InterPro" id="IPR056540">
    <property type="entry name" value="TMD_POM152"/>
</dbReference>
<evidence type="ECO:0000259" key="7">
    <source>
        <dbReference type="Pfam" id="PF24527"/>
    </source>
</evidence>
<dbReference type="Pfam" id="PF24527">
    <property type="entry name" value="Ig-like_Pom152_9"/>
    <property type="match status" value="1"/>
</dbReference>
<evidence type="ECO:0000256" key="1">
    <source>
        <dbReference type="SAM" id="MobiDB-lite"/>
    </source>
</evidence>
<feature type="domain" description="Nucleoporin POM152 first Ig-like" evidence="6">
    <location>
        <begin position="168"/>
        <end position="313"/>
    </location>
</feature>
<feature type="domain" description="Nucleoporin POM152 Ig-like" evidence="5">
    <location>
        <begin position="759"/>
        <end position="844"/>
    </location>
</feature>
<dbReference type="AlphaFoldDB" id="A0A4Q2DV65"/>
<feature type="domain" description="Nucleoporin POM152 immunoglobulin-like" evidence="3">
    <location>
        <begin position="885"/>
        <end position="956"/>
    </location>
</feature>
<evidence type="ECO:0000313" key="8">
    <source>
        <dbReference type="EMBL" id="RXW24053.1"/>
    </source>
</evidence>
<feature type="domain" description="Nucleoporin POM152 N-terminal transmembrane" evidence="4">
    <location>
        <begin position="18"/>
        <end position="103"/>
    </location>
</feature>
<feature type="transmembrane region" description="Helical" evidence="2">
    <location>
        <begin position="51"/>
        <end position="72"/>
    </location>
</feature>
<accession>A0A4Q2DV65</accession>
<keyword evidence="2" id="KW-1133">Transmembrane helix</keyword>
<evidence type="ECO:0000259" key="4">
    <source>
        <dbReference type="Pfam" id="PF24097"/>
    </source>
</evidence>
<evidence type="ECO:0000259" key="5">
    <source>
        <dbReference type="Pfam" id="PF24312"/>
    </source>
</evidence>
<dbReference type="PANTHER" id="PTHR28206">
    <property type="entry name" value="NUCLEOPORIN POM152"/>
    <property type="match status" value="1"/>
</dbReference>
<dbReference type="Pfam" id="PF24519">
    <property type="entry name" value="Ig-like_Pom152_1"/>
    <property type="match status" value="1"/>
</dbReference>
<dbReference type="InterPro" id="IPR056543">
    <property type="entry name" value="Ig-like_POM152_9th"/>
</dbReference>
<dbReference type="InterPro" id="IPR056542">
    <property type="entry name" value="Ig-like_POM152_1st"/>
</dbReference>
<dbReference type="PANTHER" id="PTHR28206:SF1">
    <property type="entry name" value="NUCLEOPORIN POM152"/>
    <property type="match status" value="1"/>
</dbReference>
<feature type="compositionally biased region" description="Acidic residues" evidence="1">
    <location>
        <begin position="253"/>
        <end position="266"/>
    </location>
</feature>
<keyword evidence="2" id="KW-0472">Membrane</keyword>
<sequence>MSSKPEDTKSLVPERYLDHPSQRLYTLSIFLLCQTVKFTDLLWYLSSSSDSLSLCGKWLLVDTTFVLLVAFLRIPRLTYSKPSVALQILGLVLLNSLLFGGISLNGPVVFGRLFGSASGQDNIVSTASRFGILEYLGPLSLVLPASWTGSRDAHLLGQHTVRMSPISTARLNPQSSNFCLSPTSKHVWIPVLLNNTEASGLRYTHTHLSPNPDGTVKVDHIDVSGRELKGTTQAYHDMLQNTRPSGGGNPSKDDDEYDEYDEESEDVTNPHSNLQKTQTMLYLRVAKPGIIRLEHVLDTSNVEARISTTEVTVVPCPTVTFLDDTQSNNVQCAGQDTKRELMISVYGVPPLSLRWWKSINGNREPYLVEGIEGDHHSRPTSQQKLSTSHKNLEPQKLQIPLTLTLNNPGTYVYGLEEIVDGAGNAIRVGAEGSADVSPTRSFRVLSRPAVSFAHCSLERPTSLLIGSEATLDIRSVHTDSLDAPWEVSLSYQPPSNSSGKHKPYNKVIKTQEGSKDLSFLANAPGEYSIASVKGKYCTGMVLSPSTCKVVERPRPSAEIEWKRIHECSGDTGVSASLILRGTPPFQVTYRRQRDNEAPREFTQTFTHSRGEFSDQPERSGHYIFSFVSMSDANYRRVELQGPSIEQIIHPLASADFTNSGGRGRPPISTCSGQDIDVDVTLKGTGPWNLDVQVIGPDSSEIIPYHGIETSRKILKIPVPQSIARDGGAFEVNLVSIEDVYKCKRPISVPGVVVKVRRTKPTARFYGNEEERRIAVTENDQASLPLRLTGDGPWRVRYRRADLPDAVATARLFNPNDAIQVNQRGVYEIVDVSDSQCPGDVVAEAANYKVEWIPRPTAKLSSETDATYVPYNHSYILKTVCEGISEHVDLDLTGHSPFQIMYNIAQGNEHGGTRLLDQPTMNSIQPRTRFQLHTTIPGRMFYEVKQIGDSMYPLDKTSNAIIPRTQRLLFEQLVARRPSAHFENRNRMTYCLNDAFVPLDASSKDGVVILEGTPPFSLTLSIKDVSASQIRTLTVEVRSNNWKIDLPSYMFTSIGPHRITIHSVTDSSNCAQSALDPLLTSIWVDVAETAAIIPFDHRQELCVGEMPQFQLEGIPPWTIGYRVNGKSYTKEVKTSPFSILQQQPGEFTINSIAHQQKMCKAVVADLRFNVHSLPSAQVGHGKKIYQDIHEGDQAEIVFTLIGEPPFTFTYQRSEPTPKKGGKPGRVLETHTVSRVMAHEYSIFSALEGTWTVTSISDKYCRYPPVQPELGVEKQKR</sequence>
<dbReference type="Proteomes" id="UP000290288">
    <property type="component" value="Unassembled WGS sequence"/>
</dbReference>
<dbReference type="InterPro" id="IPR056544">
    <property type="entry name" value="Ig_POM152"/>
</dbReference>
<keyword evidence="2" id="KW-0812">Transmembrane</keyword>
<proteinExistence type="predicted"/>
<feature type="domain" description="Nucleoporin POM152 immunoglobulin-like" evidence="3">
    <location>
        <begin position="552"/>
        <end position="653"/>
    </location>
</feature>
<dbReference type="GO" id="GO:0006606">
    <property type="term" value="P:protein import into nucleus"/>
    <property type="evidence" value="ECO:0007669"/>
    <property type="project" value="TreeGrafter"/>
</dbReference>
<evidence type="ECO:0008006" key="10">
    <source>
        <dbReference type="Google" id="ProtNLM"/>
    </source>
</evidence>
<dbReference type="InterPro" id="IPR037701">
    <property type="entry name" value="Pom152"/>
</dbReference>
<dbReference type="OrthoDB" id="5529162at2759"/>
<evidence type="ECO:0000313" key="9">
    <source>
        <dbReference type="Proteomes" id="UP000290288"/>
    </source>
</evidence>
<protein>
    <recommendedName>
        <fullName evidence="10">Nucleoporin Pom152</fullName>
    </recommendedName>
</protein>
<gene>
    <name evidence="8" type="ORF">EST38_g1817</name>
</gene>
<comment type="caution">
    <text evidence="8">The sequence shown here is derived from an EMBL/GenBank/DDBJ whole genome shotgun (WGS) entry which is preliminary data.</text>
</comment>
<dbReference type="STRING" id="2316362.A0A4Q2DV65"/>